<accession>A0ABW1YNN8</accession>
<keyword evidence="2" id="KW-0812">Transmembrane</keyword>
<feature type="compositionally biased region" description="Pro residues" evidence="1">
    <location>
        <begin position="47"/>
        <end position="76"/>
    </location>
</feature>
<feature type="region of interest" description="Disordered" evidence="1">
    <location>
        <begin position="34"/>
        <end position="80"/>
    </location>
</feature>
<proteinExistence type="predicted"/>
<keyword evidence="4" id="KW-1185">Reference proteome</keyword>
<evidence type="ECO:0000313" key="3">
    <source>
        <dbReference type="EMBL" id="MFC6633217.1"/>
    </source>
</evidence>
<evidence type="ECO:0000313" key="4">
    <source>
        <dbReference type="Proteomes" id="UP001596425"/>
    </source>
</evidence>
<evidence type="ECO:0000256" key="2">
    <source>
        <dbReference type="SAM" id="Phobius"/>
    </source>
</evidence>
<keyword evidence="2" id="KW-1133">Transmembrane helix</keyword>
<reference evidence="4" key="1">
    <citation type="journal article" date="2019" name="Int. J. Syst. Evol. Microbiol.">
        <title>The Global Catalogue of Microorganisms (GCM) 10K type strain sequencing project: providing services to taxonomists for standard genome sequencing and annotation.</title>
        <authorList>
            <consortium name="The Broad Institute Genomics Platform"/>
            <consortium name="The Broad Institute Genome Sequencing Center for Infectious Disease"/>
            <person name="Wu L."/>
            <person name="Ma J."/>
        </authorList>
    </citation>
    <scope>NUCLEOTIDE SEQUENCE [LARGE SCALE GENOMIC DNA]</scope>
    <source>
        <strain evidence="4">CGMCC 1.13718</strain>
    </source>
</reference>
<organism evidence="3 4">
    <name type="scientific">Microbulbifer taiwanensis</name>
    <dbReference type="NCBI Taxonomy" id="986746"/>
    <lineage>
        <taxon>Bacteria</taxon>
        <taxon>Pseudomonadati</taxon>
        <taxon>Pseudomonadota</taxon>
        <taxon>Gammaproteobacteria</taxon>
        <taxon>Cellvibrionales</taxon>
        <taxon>Microbulbiferaceae</taxon>
        <taxon>Microbulbifer</taxon>
    </lineage>
</organism>
<dbReference type="Proteomes" id="UP001596425">
    <property type="component" value="Unassembled WGS sequence"/>
</dbReference>
<dbReference type="Pfam" id="PF11219">
    <property type="entry name" value="DUF3014"/>
    <property type="match status" value="1"/>
</dbReference>
<evidence type="ECO:0000256" key="1">
    <source>
        <dbReference type="SAM" id="MobiDB-lite"/>
    </source>
</evidence>
<keyword evidence="2" id="KW-0472">Membrane</keyword>
<sequence length="273" mass="30267">MSDHQSNQGWIIGLVVVAALAAGAYWFLSGKKAEAPPSAVVEEPEPTPEPMPEIEAPPPPEPAPAPEPEKGPPPPLNESDETAYKELLSLAPDGALAQWLVPDEVVRKWVAAVNAGSRGELIHKHRPLKTIKGPILVAEEGATGMRLSADNYHRYDQPVRLFAMMDTGTAVEIYRYWYPRLAQAYGELGIRNKNFHQEVLEAIDQVLAAPQVDEPIQLVRPSVYYKFADPKLEKLPGLHKLMIRMGPDNAARVKEKLQELKTELEQIPLQQSD</sequence>
<protein>
    <submittedName>
        <fullName evidence="3">DUF3014 domain-containing protein</fullName>
    </submittedName>
</protein>
<feature type="transmembrane region" description="Helical" evidence="2">
    <location>
        <begin position="9"/>
        <end position="28"/>
    </location>
</feature>
<dbReference type="InterPro" id="IPR021382">
    <property type="entry name" value="DUF3014"/>
</dbReference>
<name>A0ABW1YNN8_9GAMM</name>
<dbReference type="EMBL" id="JBHSVR010000001">
    <property type="protein sequence ID" value="MFC6633217.1"/>
    <property type="molecule type" value="Genomic_DNA"/>
</dbReference>
<dbReference type="RefSeq" id="WP_193189304.1">
    <property type="nucleotide sequence ID" value="NZ_JACZFR010000006.1"/>
</dbReference>
<gene>
    <name evidence="3" type="ORF">ACFQBM_08000</name>
</gene>
<comment type="caution">
    <text evidence="3">The sequence shown here is derived from an EMBL/GenBank/DDBJ whole genome shotgun (WGS) entry which is preliminary data.</text>
</comment>